<dbReference type="Pfam" id="PF05930">
    <property type="entry name" value="Phage_AlpA"/>
    <property type="match status" value="1"/>
</dbReference>
<organism evidence="1 2">
    <name type="scientific">Thiocapsa marina 5811</name>
    <dbReference type="NCBI Taxonomy" id="768671"/>
    <lineage>
        <taxon>Bacteria</taxon>
        <taxon>Pseudomonadati</taxon>
        <taxon>Pseudomonadota</taxon>
        <taxon>Gammaproteobacteria</taxon>
        <taxon>Chromatiales</taxon>
        <taxon>Chromatiaceae</taxon>
        <taxon>Thiocapsa</taxon>
    </lineage>
</organism>
<evidence type="ECO:0000313" key="2">
    <source>
        <dbReference type="Proteomes" id="UP000005459"/>
    </source>
</evidence>
<dbReference type="STRING" id="768671.ThimaDRAFT_2201"/>
<accession>F9UAN1</accession>
<dbReference type="RefSeq" id="WP_007193076.1">
    <property type="nucleotide sequence ID" value="NZ_AFWV01000006.1"/>
</dbReference>
<dbReference type="eggNOG" id="COG3311">
    <property type="taxonomic scope" value="Bacteria"/>
</dbReference>
<dbReference type="InterPro" id="IPR010260">
    <property type="entry name" value="AlpA"/>
</dbReference>
<dbReference type="AlphaFoldDB" id="F9UAN1"/>
<proteinExistence type="predicted"/>
<keyword evidence="2" id="KW-1185">Reference proteome</keyword>
<sequence length="66" mass="7425">MANNTQNPTSHRLLRLKQVLEITGLGKTKIYSLIKLNQFPAPKKIGRISAWLNTDIDDWVTGCSSK</sequence>
<dbReference type="Gene3D" id="1.10.238.160">
    <property type="match status" value="1"/>
</dbReference>
<reference evidence="1 2" key="1">
    <citation type="submission" date="2011-06" db="EMBL/GenBank/DDBJ databases">
        <title>The draft genome of Thiocapsa marina 5811.</title>
        <authorList>
            <consortium name="US DOE Joint Genome Institute (JGI-PGF)"/>
            <person name="Lucas S."/>
            <person name="Han J."/>
            <person name="Cheng J.-F."/>
            <person name="Goodwin L."/>
            <person name="Pitluck S."/>
            <person name="Peters L."/>
            <person name="Land M.L."/>
            <person name="Hauser L."/>
            <person name="Vogl K."/>
            <person name="Liu Z."/>
            <person name="Imhoff J."/>
            <person name="Thiel V."/>
            <person name="Frigaard N.-U."/>
            <person name="Bryant D."/>
            <person name="Woyke T.J."/>
        </authorList>
    </citation>
    <scope>NUCLEOTIDE SEQUENCE [LARGE SCALE GENOMIC DNA]</scope>
    <source>
        <strain evidence="1 2">5811</strain>
    </source>
</reference>
<dbReference type="Proteomes" id="UP000005459">
    <property type="component" value="Unassembled WGS sequence"/>
</dbReference>
<dbReference type="EMBL" id="AFWV01000006">
    <property type="protein sequence ID" value="EGV18783.1"/>
    <property type="molecule type" value="Genomic_DNA"/>
</dbReference>
<protein>
    <submittedName>
        <fullName evidence="1">Phage transcriptional regulator, AlpA</fullName>
    </submittedName>
</protein>
<name>F9UAN1_9GAMM</name>
<evidence type="ECO:0000313" key="1">
    <source>
        <dbReference type="EMBL" id="EGV18783.1"/>
    </source>
</evidence>
<gene>
    <name evidence="1" type="ORF">ThimaDRAFT_2201</name>
</gene>
<dbReference type="OrthoDB" id="8455288at2"/>